<evidence type="ECO:0000313" key="2">
    <source>
        <dbReference type="EMBL" id="NZA26353.1"/>
    </source>
</evidence>
<dbReference type="Pfam" id="PF02627">
    <property type="entry name" value="CMD"/>
    <property type="match status" value="1"/>
</dbReference>
<dbReference type="RefSeq" id="WP_180678131.1">
    <property type="nucleotide sequence ID" value="NZ_JACCKA010000051.1"/>
</dbReference>
<dbReference type="Gene3D" id="1.20.1290.10">
    <property type="entry name" value="AhpD-like"/>
    <property type="match status" value="1"/>
</dbReference>
<dbReference type="SUPFAM" id="SSF69118">
    <property type="entry name" value="AhpD-like"/>
    <property type="match status" value="1"/>
</dbReference>
<keyword evidence="3" id="KW-1185">Reference proteome</keyword>
<sequence>MSGADPEGPVAGFNAYRRRMNERILAEPNQVVRRFFALDTQTYRSGALDVKTKELLGLVASLVLRCDDCIGYHVAQCREAGVSREEMFEAFSVGLVVGGSIVIPHMRRAVDFLDRLDGTVPPPPAVPEPPEAHGHG</sequence>
<name>A0A853JAW5_9GAMM</name>
<feature type="domain" description="Carboxymuconolactone decarboxylase-like" evidence="1">
    <location>
        <begin position="31"/>
        <end position="110"/>
    </location>
</feature>
<dbReference type="GO" id="GO:0051920">
    <property type="term" value="F:peroxiredoxin activity"/>
    <property type="evidence" value="ECO:0007669"/>
    <property type="project" value="InterPro"/>
</dbReference>
<dbReference type="InterPro" id="IPR004675">
    <property type="entry name" value="AhpD_core"/>
</dbReference>
<reference evidence="2 3" key="1">
    <citation type="submission" date="2020-07" db="EMBL/GenBank/DDBJ databases">
        <title>Luteimonas sp. SJ-92.</title>
        <authorList>
            <person name="Huang X.-X."/>
            <person name="Xu L."/>
            <person name="Sun J.-Q."/>
        </authorList>
    </citation>
    <scope>NUCLEOTIDE SEQUENCE [LARGE SCALE GENOMIC DNA]</scope>
    <source>
        <strain evidence="2 3">SJ-92</strain>
    </source>
</reference>
<gene>
    <name evidence="2" type="ORF">H0E84_08140</name>
</gene>
<dbReference type="Proteomes" id="UP000578091">
    <property type="component" value="Unassembled WGS sequence"/>
</dbReference>
<dbReference type="NCBIfam" id="TIGR00778">
    <property type="entry name" value="ahpD_dom"/>
    <property type="match status" value="1"/>
</dbReference>
<dbReference type="InterPro" id="IPR029032">
    <property type="entry name" value="AhpD-like"/>
</dbReference>
<dbReference type="EMBL" id="JACCKA010000051">
    <property type="protein sequence ID" value="NZA26353.1"/>
    <property type="molecule type" value="Genomic_DNA"/>
</dbReference>
<evidence type="ECO:0000259" key="1">
    <source>
        <dbReference type="Pfam" id="PF02627"/>
    </source>
</evidence>
<proteinExistence type="predicted"/>
<comment type="caution">
    <text evidence="2">The sequence shown here is derived from an EMBL/GenBank/DDBJ whole genome shotgun (WGS) entry which is preliminary data.</text>
</comment>
<dbReference type="AlphaFoldDB" id="A0A853JAW5"/>
<accession>A0A853JAW5</accession>
<organism evidence="2 3">
    <name type="scientific">Luteimonas salinisoli</name>
    <dbReference type="NCBI Taxonomy" id="2752307"/>
    <lineage>
        <taxon>Bacteria</taxon>
        <taxon>Pseudomonadati</taxon>
        <taxon>Pseudomonadota</taxon>
        <taxon>Gammaproteobacteria</taxon>
        <taxon>Lysobacterales</taxon>
        <taxon>Lysobacteraceae</taxon>
        <taxon>Luteimonas</taxon>
    </lineage>
</organism>
<dbReference type="InterPro" id="IPR003779">
    <property type="entry name" value="CMD-like"/>
</dbReference>
<dbReference type="PANTHER" id="PTHR33930:SF2">
    <property type="entry name" value="BLR3452 PROTEIN"/>
    <property type="match status" value="1"/>
</dbReference>
<protein>
    <submittedName>
        <fullName evidence="2">Carboxymuconolactone decarboxylase family protein</fullName>
    </submittedName>
</protein>
<evidence type="ECO:0000313" key="3">
    <source>
        <dbReference type="Proteomes" id="UP000578091"/>
    </source>
</evidence>
<dbReference type="PANTHER" id="PTHR33930">
    <property type="entry name" value="ALKYL HYDROPEROXIDE REDUCTASE AHPD"/>
    <property type="match status" value="1"/>
</dbReference>